<evidence type="ECO:0000256" key="1">
    <source>
        <dbReference type="ARBA" id="ARBA00004604"/>
    </source>
</evidence>
<dbReference type="InterPro" id="IPR015943">
    <property type="entry name" value="WD40/YVTN_repeat-like_dom_sf"/>
</dbReference>
<dbReference type="InterPro" id="IPR001680">
    <property type="entry name" value="WD40_rpt"/>
</dbReference>
<evidence type="ECO:0000256" key="2">
    <source>
        <dbReference type="ARBA" id="ARBA00022574"/>
    </source>
</evidence>
<gene>
    <name evidence="11" type="ordered locus">Ecym_2498</name>
</gene>
<feature type="repeat" description="WD" evidence="9">
    <location>
        <begin position="301"/>
        <end position="336"/>
    </location>
</feature>
<dbReference type="eggNOG" id="KOG0271">
    <property type="taxonomic scope" value="Eukaryota"/>
</dbReference>
<dbReference type="PROSITE" id="PS50294">
    <property type="entry name" value="WD_REPEATS_REGION"/>
    <property type="match status" value="7"/>
</dbReference>
<dbReference type="Pfam" id="PF08154">
    <property type="entry name" value="NLE"/>
    <property type="match status" value="1"/>
</dbReference>
<dbReference type="KEGG" id="erc:Ecym_2498"/>
<dbReference type="GO" id="GO:0005730">
    <property type="term" value="C:nucleolus"/>
    <property type="evidence" value="ECO:0007669"/>
    <property type="project" value="UniProtKB-SubCell"/>
</dbReference>
<dbReference type="Pfam" id="PF00400">
    <property type="entry name" value="WD40"/>
    <property type="match status" value="7"/>
</dbReference>
<dbReference type="GO" id="GO:0000027">
    <property type="term" value="P:ribosomal large subunit assembly"/>
    <property type="evidence" value="ECO:0007669"/>
    <property type="project" value="EnsemblFungi"/>
</dbReference>
<dbReference type="InterPro" id="IPR012972">
    <property type="entry name" value="NLE"/>
</dbReference>
<dbReference type="PANTHER" id="PTHR19848:SF0">
    <property type="entry name" value="NOTCHLESS PROTEIN HOMOLOG 1"/>
    <property type="match status" value="1"/>
</dbReference>
<dbReference type="HOGENOM" id="CLU_000288_57_16_1"/>
<dbReference type="FunFam" id="2.130.10.10:FF:000092">
    <property type="entry name" value="notchless protein homolog"/>
    <property type="match status" value="1"/>
</dbReference>
<evidence type="ECO:0000256" key="5">
    <source>
        <dbReference type="ARBA" id="ARBA00061016"/>
    </source>
</evidence>
<dbReference type="PROSITE" id="PS50082">
    <property type="entry name" value="WD_REPEATS_2"/>
    <property type="match status" value="7"/>
</dbReference>
<feature type="repeat" description="WD" evidence="9">
    <location>
        <begin position="209"/>
        <end position="250"/>
    </location>
</feature>
<feature type="domain" description="NLE" evidence="10">
    <location>
        <begin position="60"/>
        <end position="106"/>
    </location>
</feature>
<evidence type="ECO:0000256" key="7">
    <source>
        <dbReference type="ARBA" id="ARBA00077034"/>
    </source>
</evidence>
<dbReference type="RefSeq" id="XP_003645037.1">
    <property type="nucleotide sequence ID" value="XM_003644989.1"/>
</dbReference>
<name>G8JPW2_ERECY</name>
<feature type="repeat" description="WD" evidence="9">
    <location>
        <begin position="509"/>
        <end position="542"/>
    </location>
</feature>
<comment type="subcellular location">
    <subcellularLocation>
        <location evidence="1">Nucleus</location>
        <location evidence="1">Nucleolus</location>
    </subcellularLocation>
</comment>
<dbReference type="STRING" id="931890.G8JPW2"/>
<dbReference type="InterPro" id="IPR020472">
    <property type="entry name" value="WD40_PAC1"/>
</dbReference>
<keyword evidence="2 9" id="KW-0853">WD repeat</keyword>
<feature type="repeat" description="WD" evidence="9">
    <location>
        <begin position="425"/>
        <end position="466"/>
    </location>
</feature>
<dbReference type="GeneID" id="11468258"/>
<keyword evidence="4" id="KW-0539">Nucleus</keyword>
<sequence>MNSVDEMRRDGIRFISYTKQSEFSYKVIMATVLPPASKKQKREATQPREVDIVPKDLPNVLVKFQAFDTGETIEGSVRIPASITERQLEELLNKLNNTDEPVPYTFSCLVQNKSKDDAEEMIDIKDNLYHSIFKSGLKTTEDFITLVYTPKAVFKVRPVTRSSSAIAGHSSTILCSTFAPHTSSRMVTGSGDNNARIWDCDTQTPIYTLKGHTNWVLCVAWSADGEVIATGSMDNTIRLWDAQTGDSKGDALRGHSKWITSMSWEPIHLVTPGNKPRIASASKDGTIKVWDTVRRQCILTLSGHTSSVSCIKWGGQGVIYTGSHDRTIRCWDMNAGGKCINILKSHAHWVNHLSLSTDYALKVGAFDHTYSRPATAEEAQKRALKNYEKVAKRNGVLEELIATASDDFTMYLWNPLKGTKPLTRMTGHQKLVNHVAFSPDGRYIVSASFDNSIKLWEGSSGKFISTFRGHVASVYQVAWSSDCRLLVSCSKDTTLKVWDVRTRKLAVDLPGHNDEVYTVDWSADGKSVCSGGKDKMVRLWTH</sequence>
<feature type="repeat" description="WD" evidence="9">
    <location>
        <begin position="467"/>
        <end position="508"/>
    </location>
</feature>
<evidence type="ECO:0000256" key="8">
    <source>
        <dbReference type="ARBA" id="ARBA00080836"/>
    </source>
</evidence>
<dbReference type="EMBL" id="CP002498">
    <property type="protein sequence ID" value="AET38220.1"/>
    <property type="molecule type" value="Genomic_DNA"/>
</dbReference>
<evidence type="ECO:0000256" key="6">
    <source>
        <dbReference type="ARBA" id="ARBA00068030"/>
    </source>
</evidence>
<evidence type="ECO:0000256" key="9">
    <source>
        <dbReference type="PROSITE-ProRule" id="PRU00221"/>
    </source>
</evidence>
<dbReference type="PRINTS" id="PR00319">
    <property type="entry name" value="GPROTEINB"/>
</dbReference>
<protein>
    <recommendedName>
        <fullName evidence="6">Ribosome assembly protein 4</fullName>
    </recommendedName>
    <alternativeName>
        <fullName evidence="8">Notchless protein homolog 1</fullName>
    </alternativeName>
    <alternativeName>
        <fullName evidence="7">Ribosome biogenesis factor RSA4</fullName>
    </alternativeName>
</protein>
<feature type="repeat" description="WD" evidence="9">
    <location>
        <begin position="166"/>
        <end position="208"/>
    </location>
</feature>
<dbReference type="GO" id="GO:0110136">
    <property type="term" value="P:protein-RNA complex remodeling"/>
    <property type="evidence" value="ECO:0007669"/>
    <property type="project" value="EnsemblFungi"/>
</dbReference>
<dbReference type="OMA" id="AWEPYHR"/>
<dbReference type="CDD" id="cd00200">
    <property type="entry name" value="WD40"/>
    <property type="match status" value="1"/>
</dbReference>
<reference evidence="12" key="1">
    <citation type="journal article" date="2012" name="G3 (Bethesda)">
        <title>Pichia sorbitophila, an interspecies yeast hybrid reveals early steps of genome resolution following polyploidization.</title>
        <authorList>
            <person name="Leh Louis V."/>
            <person name="Despons L."/>
            <person name="Friedrich A."/>
            <person name="Martin T."/>
            <person name="Durrens P."/>
            <person name="Casaregola S."/>
            <person name="Neuveglise C."/>
            <person name="Fairhead C."/>
            <person name="Marck C."/>
            <person name="Cruz J.A."/>
            <person name="Straub M.L."/>
            <person name="Kugler V."/>
            <person name="Sacerdot C."/>
            <person name="Uzunov Z."/>
            <person name="Thierry A."/>
            <person name="Weiss S."/>
            <person name="Bleykasten C."/>
            <person name="De Montigny J."/>
            <person name="Jacques N."/>
            <person name="Jung P."/>
            <person name="Lemaire M."/>
            <person name="Mallet S."/>
            <person name="Morel G."/>
            <person name="Richard G.F."/>
            <person name="Sarkar A."/>
            <person name="Savel G."/>
            <person name="Schacherer J."/>
            <person name="Seret M.L."/>
            <person name="Talla E."/>
            <person name="Samson G."/>
            <person name="Jubin C."/>
            <person name="Poulain J."/>
            <person name="Vacherie B."/>
            <person name="Barbe V."/>
            <person name="Pelletier E."/>
            <person name="Sherman D.J."/>
            <person name="Westhof E."/>
            <person name="Weissenbach J."/>
            <person name="Baret P.V."/>
            <person name="Wincker P."/>
            <person name="Gaillardin C."/>
            <person name="Dujon B."/>
            <person name="Souciet J.L."/>
        </authorList>
    </citation>
    <scope>NUCLEOTIDE SEQUENCE [LARGE SCALE GENOMIC DNA]</scope>
    <source>
        <strain evidence="12">CBS 270.75 / DBVPG 7215 / KCTC 17166 / NRRL Y-17582</strain>
    </source>
</reference>
<dbReference type="OrthoDB" id="10267436at2759"/>
<dbReference type="InParanoid" id="G8JPW2"/>
<evidence type="ECO:0000256" key="3">
    <source>
        <dbReference type="ARBA" id="ARBA00022737"/>
    </source>
</evidence>
<evidence type="ECO:0000256" key="4">
    <source>
        <dbReference type="ARBA" id="ARBA00023242"/>
    </source>
</evidence>
<dbReference type="PRINTS" id="PR00320">
    <property type="entry name" value="GPROTEINBRPT"/>
</dbReference>
<comment type="similarity">
    <text evidence="5">Belongs to the NLE1/RSA4 family.</text>
</comment>
<organism evidence="11 12">
    <name type="scientific">Eremothecium cymbalariae (strain CBS 270.75 / DBVPG 7215 / KCTC 17166 / NRRL Y-17582)</name>
    <name type="common">Yeast</name>
    <dbReference type="NCBI Taxonomy" id="931890"/>
    <lineage>
        <taxon>Eukaryota</taxon>
        <taxon>Fungi</taxon>
        <taxon>Dikarya</taxon>
        <taxon>Ascomycota</taxon>
        <taxon>Saccharomycotina</taxon>
        <taxon>Saccharomycetes</taxon>
        <taxon>Saccharomycetales</taxon>
        <taxon>Saccharomycetaceae</taxon>
        <taxon>Eremothecium</taxon>
    </lineage>
</organism>
<dbReference type="SMART" id="SM00320">
    <property type="entry name" value="WD40"/>
    <property type="match status" value="8"/>
</dbReference>
<feature type="repeat" description="WD" evidence="9">
    <location>
        <begin position="252"/>
        <end position="300"/>
    </location>
</feature>
<dbReference type="InterPro" id="IPR036322">
    <property type="entry name" value="WD40_repeat_dom_sf"/>
</dbReference>
<dbReference type="InterPro" id="IPR001632">
    <property type="entry name" value="WD40_G-protein_beta-like"/>
</dbReference>
<dbReference type="AlphaFoldDB" id="G8JPW2"/>
<dbReference type="PANTHER" id="PTHR19848">
    <property type="entry name" value="WD40 REPEAT PROTEIN"/>
    <property type="match status" value="1"/>
</dbReference>
<dbReference type="InterPro" id="IPR019775">
    <property type="entry name" value="WD40_repeat_CS"/>
</dbReference>
<keyword evidence="12" id="KW-1185">Reference proteome</keyword>
<proteinExistence type="inferred from homology"/>
<evidence type="ECO:0000313" key="12">
    <source>
        <dbReference type="Proteomes" id="UP000006790"/>
    </source>
</evidence>
<keyword evidence="3" id="KW-0677">Repeat</keyword>
<dbReference type="FunCoup" id="G8JPW2">
    <property type="interactions" value="753"/>
</dbReference>
<dbReference type="PROSITE" id="PS00678">
    <property type="entry name" value="WD_REPEATS_1"/>
    <property type="match status" value="2"/>
</dbReference>
<dbReference type="SUPFAM" id="SSF50978">
    <property type="entry name" value="WD40 repeat-like"/>
    <property type="match status" value="1"/>
</dbReference>
<dbReference type="Gene3D" id="2.130.10.10">
    <property type="entry name" value="YVTN repeat-like/Quinoprotein amine dehydrogenase"/>
    <property type="match status" value="1"/>
</dbReference>
<dbReference type="Proteomes" id="UP000006790">
    <property type="component" value="Chromosome 2"/>
</dbReference>
<accession>G8JPW2</accession>
<evidence type="ECO:0000313" key="11">
    <source>
        <dbReference type="EMBL" id="AET38220.1"/>
    </source>
</evidence>
<evidence type="ECO:0000259" key="10">
    <source>
        <dbReference type="Pfam" id="PF08154"/>
    </source>
</evidence>